<feature type="modified residue" description="4-aspartylphosphate" evidence="2">
    <location>
        <position position="55"/>
    </location>
</feature>
<dbReference type="RefSeq" id="WP_309261243.1">
    <property type="nucleotide sequence ID" value="NZ_JARUHG010000001.1"/>
</dbReference>
<proteinExistence type="predicted"/>
<dbReference type="InterPro" id="IPR011006">
    <property type="entry name" value="CheY-like_superfamily"/>
</dbReference>
<dbReference type="InterPro" id="IPR001789">
    <property type="entry name" value="Sig_transdc_resp-reg_receiver"/>
</dbReference>
<evidence type="ECO:0000256" key="2">
    <source>
        <dbReference type="PROSITE-ProRule" id="PRU00169"/>
    </source>
</evidence>
<dbReference type="Pfam" id="PF00072">
    <property type="entry name" value="Response_reg"/>
    <property type="match status" value="1"/>
</dbReference>
<dbReference type="PROSITE" id="PS50110">
    <property type="entry name" value="RESPONSE_REGULATORY"/>
    <property type="match status" value="1"/>
</dbReference>
<name>A0ABU1CA57_9GAMM</name>
<dbReference type="Proteomes" id="UP001233535">
    <property type="component" value="Unassembled WGS sequence"/>
</dbReference>
<evidence type="ECO:0000259" key="3">
    <source>
        <dbReference type="PROSITE" id="PS50110"/>
    </source>
</evidence>
<dbReference type="SMART" id="SM00448">
    <property type="entry name" value="REC"/>
    <property type="match status" value="1"/>
</dbReference>
<dbReference type="PANTHER" id="PTHR44591">
    <property type="entry name" value="STRESS RESPONSE REGULATOR PROTEIN 1"/>
    <property type="match status" value="1"/>
</dbReference>
<keyword evidence="1 2" id="KW-0597">Phosphoprotein</keyword>
<dbReference type="SUPFAM" id="SSF52172">
    <property type="entry name" value="CheY-like"/>
    <property type="match status" value="1"/>
</dbReference>
<accession>A0ABU1CA57</accession>
<evidence type="ECO:0000256" key="1">
    <source>
        <dbReference type="ARBA" id="ARBA00022553"/>
    </source>
</evidence>
<comment type="caution">
    <text evidence="4">The sequence shown here is derived from an EMBL/GenBank/DDBJ whole genome shotgun (WGS) entry which is preliminary data.</text>
</comment>
<gene>
    <name evidence="4" type="ORF">P8609_03750</name>
</gene>
<dbReference type="PANTHER" id="PTHR44591:SF21">
    <property type="entry name" value="TWO-COMPONENT RESPONSE REGULATOR"/>
    <property type="match status" value="1"/>
</dbReference>
<organism evidence="4 5">
    <name type="scientific">Lysobacter arvi</name>
    <dbReference type="NCBI Taxonomy" id="3038776"/>
    <lineage>
        <taxon>Bacteria</taxon>
        <taxon>Pseudomonadati</taxon>
        <taxon>Pseudomonadota</taxon>
        <taxon>Gammaproteobacteria</taxon>
        <taxon>Lysobacterales</taxon>
        <taxon>Lysobacteraceae</taxon>
        <taxon>Lysobacter</taxon>
    </lineage>
</organism>
<protein>
    <submittedName>
        <fullName evidence="4">Response regulator</fullName>
    </submittedName>
</protein>
<dbReference type="InterPro" id="IPR050595">
    <property type="entry name" value="Bact_response_regulator"/>
</dbReference>
<reference evidence="4 5" key="1">
    <citation type="submission" date="2023-04" db="EMBL/GenBank/DDBJ databases">
        <title>Lysobacter sp. strain UC isolated from soil sample.</title>
        <authorList>
            <person name="Choksket S."/>
            <person name="Harshvardhan F."/>
            <person name="Rana R."/>
            <person name="Patil P.B."/>
            <person name="Korpole S."/>
        </authorList>
    </citation>
    <scope>NUCLEOTIDE SEQUENCE [LARGE SCALE GENOMIC DNA]</scope>
    <source>
        <strain evidence="4 5">UC</strain>
    </source>
</reference>
<dbReference type="Gene3D" id="3.40.50.2300">
    <property type="match status" value="1"/>
</dbReference>
<feature type="domain" description="Response regulatory" evidence="3">
    <location>
        <begin position="6"/>
        <end position="117"/>
    </location>
</feature>
<evidence type="ECO:0000313" key="5">
    <source>
        <dbReference type="Proteomes" id="UP001233535"/>
    </source>
</evidence>
<sequence length="117" mass="12818">MRRSSSMLFVEDDSLLAEYAVDALRIAGLHVHPVADARAAIELFVDGRFDCAVIDVELPGGIDGVELARRLRELRPGFPIVLATGYDADACGAPADLRVFQKPYRFEDIVAVFRDGP</sequence>
<evidence type="ECO:0000313" key="4">
    <source>
        <dbReference type="EMBL" id="MDR0182083.1"/>
    </source>
</evidence>
<dbReference type="EMBL" id="JARUHG010000001">
    <property type="protein sequence ID" value="MDR0182083.1"/>
    <property type="molecule type" value="Genomic_DNA"/>
</dbReference>
<keyword evidence="5" id="KW-1185">Reference proteome</keyword>